<dbReference type="EMBL" id="UINC01093896">
    <property type="protein sequence ID" value="SVC48679.1"/>
    <property type="molecule type" value="Genomic_DNA"/>
</dbReference>
<evidence type="ECO:0000256" key="1">
    <source>
        <dbReference type="SAM" id="MobiDB-lite"/>
    </source>
</evidence>
<evidence type="ECO:0000313" key="2">
    <source>
        <dbReference type="EMBL" id="SVC48679.1"/>
    </source>
</evidence>
<feature type="compositionally biased region" description="Low complexity" evidence="1">
    <location>
        <begin position="36"/>
        <end position="49"/>
    </location>
</feature>
<proteinExistence type="predicted"/>
<organism evidence="2">
    <name type="scientific">marine metagenome</name>
    <dbReference type="NCBI Taxonomy" id="408172"/>
    <lineage>
        <taxon>unclassified sequences</taxon>
        <taxon>metagenomes</taxon>
        <taxon>ecological metagenomes</taxon>
    </lineage>
</organism>
<dbReference type="AlphaFoldDB" id="A0A382MIJ8"/>
<protein>
    <submittedName>
        <fullName evidence="2">Uncharacterized protein</fullName>
    </submittedName>
</protein>
<accession>A0A382MIJ8</accession>
<name>A0A382MIJ8_9ZZZZ</name>
<feature type="non-terminal residue" evidence="2">
    <location>
        <position position="1"/>
    </location>
</feature>
<reference evidence="2" key="1">
    <citation type="submission" date="2018-05" db="EMBL/GenBank/DDBJ databases">
        <authorList>
            <person name="Lanie J.A."/>
            <person name="Ng W.-L."/>
            <person name="Kazmierczak K.M."/>
            <person name="Andrzejewski T.M."/>
            <person name="Davidsen T.M."/>
            <person name="Wayne K.J."/>
            <person name="Tettelin H."/>
            <person name="Glass J.I."/>
            <person name="Rusch D."/>
            <person name="Podicherti R."/>
            <person name="Tsui H.-C.T."/>
            <person name="Winkler M.E."/>
        </authorList>
    </citation>
    <scope>NUCLEOTIDE SEQUENCE</scope>
</reference>
<gene>
    <name evidence="2" type="ORF">METZ01_LOCUS301533</name>
</gene>
<sequence>VSTTKSASTVDFELSRTTVTTAPPLSAQTTDADAVGSKTSSGSTGGSPSHVTLSSTPPVGAKASF</sequence>
<feature type="region of interest" description="Disordered" evidence="1">
    <location>
        <begin position="17"/>
        <end position="65"/>
    </location>
</feature>
<feature type="compositionally biased region" description="Polar residues" evidence="1">
    <location>
        <begin position="17"/>
        <end position="31"/>
    </location>
</feature>